<dbReference type="PROSITE" id="PS50181">
    <property type="entry name" value="FBOX"/>
    <property type="match status" value="1"/>
</dbReference>
<feature type="compositionally biased region" description="Gly residues" evidence="1">
    <location>
        <begin position="246"/>
        <end position="257"/>
    </location>
</feature>
<feature type="region of interest" description="Disordered" evidence="1">
    <location>
        <begin position="688"/>
        <end position="709"/>
    </location>
</feature>
<keyword evidence="4" id="KW-1185">Reference proteome</keyword>
<feature type="compositionally biased region" description="Polar residues" evidence="1">
    <location>
        <begin position="45"/>
        <end position="58"/>
    </location>
</feature>
<feature type="compositionally biased region" description="Low complexity" evidence="1">
    <location>
        <begin position="1021"/>
        <end position="1042"/>
    </location>
</feature>
<dbReference type="InterPro" id="IPR001810">
    <property type="entry name" value="F-box_dom"/>
</dbReference>
<feature type="region of interest" description="Disordered" evidence="1">
    <location>
        <begin position="1013"/>
        <end position="1050"/>
    </location>
</feature>
<dbReference type="AlphaFoldDB" id="A0A9P7QI54"/>
<dbReference type="InterPro" id="IPR036047">
    <property type="entry name" value="F-box-like_dom_sf"/>
</dbReference>
<accession>A0A9P7QI54</accession>
<dbReference type="GO" id="GO:0005829">
    <property type="term" value="C:cytosol"/>
    <property type="evidence" value="ECO:0007669"/>
    <property type="project" value="TreeGrafter"/>
</dbReference>
<feature type="region of interest" description="Disordered" evidence="1">
    <location>
        <begin position="240"/>
        <end position="259"/>
    </location>
</feature>
<dbReference type="InterPro" id="IPR036322">
    <property type="entry name" value="WD40_repeat_dom_sf"/>
</dbReference>
<dbReference type="EMBL" id="SRRH01000197">
    <property type="protein sequence ID" value="KAG6295284.1"/>
    <property type="molecule type" value="Genomic_DNA"/>
</dbReference>
<evidence type="ECO:0000256" key="1">
    <source>
        <dbReference type="SAM" id="MobiDB-lite"/>
    </source>
</evidence>
<dbReference type="PANTHER" id="PTHR10223:SF2">
    <property type="entry name" value="F-BOX AND WD DOMAIN PROTEIN (AFU_ORTHOLOGUE AFUA_6G11400)"/>
    <property type="match status" value="1"/>
</dbReference>
<feature type="compositionally biased region" description="Low complexity" evidence="1">
    <location>
        <begin position="771"/>
        <end position="780"/>
    </location>
</feature>
<feature type="region of interest" description="Disordered" evidence="1">
    <location>
        <begin position="769"/>
        <end position="789"/>
    </location>
</feature>
<comment type="caution">
    <text evidence="3">The sequence shown here is derived from an EMBL/GenBank/DDBJ whole genome shotgun (WGS) entry which is preliminary data.</text>
</comment>
<feature type="compositionally biased region" description="Basic and acidic residues" evidence="1">
    <location>
        <begin position="1"/>
        <end position="14"/>
    </location>
</feature>
<dbReference type="GO" id="GO:0008540">
    <property type="term" value="C:proteasome regulatory particle, base subcomplex"/>
    <property type="evidence" value="ECO:0007669"/>
    <property type="project" value="TreeGrafter"/>
</dbReference>
<dbReference type="SMART" id="SM00726">
    <property type="entry name" value="UIM"/>
    <property type="match status" value="2"/>
</dbReference>
<feature type="domain" description="F-box" evidence="2">
    <location>
        <begin position="131"/>
        <end position="177"/>
    </location>
</feature>
<gene>
    <name evidence="3" type="ORF">E4U09_002218</name>
</gene>
<dbReference type="SUPFAM" id="SSF50978">
    <property type="entry name" value="WD40 repeat-like"/>
    <property type="match status" value="1"/>
</dbReference>
<organism evidence="3 4">
    <name type="scientific">Claviceps aff. purpurea</name>
    <dbReference type="NCBI Taxonomy" id="1967640"/>
    <lineage>
        <taxon>Eukaryota</taxon>
        <taxon>Fungi</taxon>
        <taxon>Dikarya</taxon>
        <taxon>Ascomycota</taxon>
        <taxon>Pezizomycotina</taxon>
        <taxon>Sordariomycetes</taxon>
        <taxon>Hypocreomycetidae</taxon>
        <taxon>Hypocreales</taxon>
        <taxon>Clavicipitaceae</taxon>
        <taxon>Claviceps</taxon>
    </lineage>
</organism>
<dbReference type="SUPFAM" id="SSF81383">
    <property type="entry name" value="F-box domain"/>
    <property type="match status" value="1"/>
</dbReference>
<proteinExistence type="predicted"/>
<dbReference type="CDD" id="cd09917">
    <property type="entry name" value="F-box_SF"/>
    <property type="match status" value="1"/>
</dbReference>
<reference evidence="3 4" key="1">
    <citation type="journal article" date="2020" name="bioRxiv">
        <title>Whole genome comparisons of ergot fungi reveals the divergence and evolution of species within the genus Claviceps are the result of varying mechanisms driving genome evolution and host range expansion.</title>
        <authorList>
            <person name="Wyka S.A."/>
            <person name="Mondo S.J."/>
            <person name="Liu M."/>
            <person name="Dettman J."/>
            <person name="Nalam V."/>
            <person name="Broders K.D."/>
        </authorList>
    </citation>
    <scope>NUCLEOTIDE SEQUENCE [LARGE SCALE GENOMIC DNA]</scope>
    <source>
        <strain evidence="3 4">Clav52</strain>
    </source>
</reference>
<protein>
    <recommendedName>
        <fullName evidence="2">F-box domain-containing protein</fullName>
    </recommendedName>
</protein>
<evidence type="ECO:0000313" key="4">
    <source>
        <dbReference type="Proteomes" id="UP000707071"/>
    </source>
</evidence>
<feature type="region of interest" description="Disordered" evidence="1">
    <location>
        <begin position="1"/>
        <end position="65"/>
    </location>
</feature>
<evidence type="ECO:0000259" key="2">
    <source>
        <dbReference type="PROSITE" id="PS50181"/>
    </source>
</evidence>
<dbReference type="Pfam" id="PF02809">
    <property type="entry name" value="UIM"/>
    <property type="match status" value="2"/>
</dbReference>
<dbReference type="Proteomes" id="UP000707071">
    <property type="component" value="Unassembled WGS sequence"/>
</dbReference>
<dbReference type="GO" id="GO:0005634">
    <property type="term" value="C:nucleus"/>
    <property type="evidence" value="ECO:0007669"/>
    <property type="project" value="TreeGrafter"/>
</dbReference>
<dbReference type="Gene3D" id="6.10.140.100">
    <property type="match status" value="1"/>
</dbReference>
<dbReference type="Gene3D" id="2.130.10.10">
    <property type="entry name" value="YVTN repeat-like/Quinoprotein amine dehydrogenase"/>
    <property type="match status" value="1"/>
</dbReference>
<dbReference type="Pfam" id="PF12937">
    <property type="entry name" value="F-box-like"/>
    <property type="match status" value="1"/>
</dbReference>
<dbReference type="GO" id="GO:0031593">
    <property type="term" value="F:polyubiquitin modification-dependent protein binding"/>
    <property type="evidence" value="ECO:0007669"/>
    <property type="project" value="TreeGrafter"/>
</dbReference>
<dbReference type="InterPro" id="IPR015943">
    <property type="entry name" value="WD40/YVTN_repeat-like_dom_sf"/>
</dbReference>
<dbReference type="InterPro" id="IPR027040">
    <property type="entry name" value="PSMD4"/>
</dbReference>
<name>A0A9P7QI54_9HYPO</name>
<dbReference type="GO" id="GO:0043161">
    <property type="term" value="P:proteasome-mediated ubiquitin-dependent protein catabolic process"/>
    <property type="evidence" value="ECO:0007669"/>
    <property type="project" value="TreeGrafter"/>
</dbReference>
<evidence type="ECO:0000313" key="3">
    <source>
        <dbReference type="EMBL" id="KAG6295284.1"/>
    </source>
</evidence>
<dbReference type="PROSITE" id="PS50330">
    <property type="entry name" value="UIM"/>
    <property type="match status" value="2"/>
</dbReference>
<sequence>MQREPYEYSERPHNDNIPSESSFDPQHGLLQPRDPNDARPLRSAASASDSHTVSPRSVSDNRRDADVVSVDANRLDEKLRGLTLSKIVNAACRQSAAGQRVSEYENALTPPISRQALGFKVIRRIDSSSNAAQLANFPNEILTHVLSHLHPDSHAAVALVSKRFYHLVTTSHAWRMAFMRYFPGPTCLDPRSARSQAHVWAGTVSDIVRSETRYFGRLTLLATWRSEYVLRMRLMRSLARGKPGTSAGGTGLSGGAGKPVKRKNAVLTYNSKLPWLITNIHAVFSNGKKPPRAVQGAGDVGVATMSDPSTGKIEKWGLEDSFSSAQLEEVVPSIVPYGLGEGPVAIPNIMDVSQPYGMITGEGFPGGRAYFRGTTEACGRYLGGDRGVVDMCSDVPKIPEMADSICSVWIAKSPAVPATTQGMCGMLTGSALGVVTAYALGGDPNGPRSGNGHMTVRWVVSPGVPIISLKVDDQYNMKRRSSSRVWAVALNALGEVFYLTEPPVTTVAATFDRGSGSDTTRNAWLAGRTAYWHLLESTRRAARSDARDRYAIRGAYTPRSPSNDMKLSRDQLAAEAREIEKFLLYKPSHFRKVCQGWDMQRKLEVDFAADDGQGAGESVFVIDCGLVSEMPGRVRRFTRLLTSTGSSHGSSPQNSSPPKAAITAASGIAMKPQPSLFGYASMNAEAEDHVSQTQSLRPPPPTSAAQAVSHGFQTLQDWTSVAFELTGISETAVITSSCLDCSSPSLLTLGEDPLYTASNGCARDANTADFSTTSSTTSSTPSAAKPETAVAEIPGRRARLLAVGTNTGVVIAWNGRDRLRQGSAQPIRVLQTDSPEISCVAASALYLVHGGSDGLVQAWDPLASITGPIRTLNPRSNGRIPRHMVSMNPALRQGNHTAVGAIFLDPDPTVLSGVLSFGVFLRYWSYSSSGHPIGRKRRIRHSDVHGRVASRRLGGTVSGYIAAEEAELRKENEARAREQAHLRKRFGVGALGDLTEEEALLYAQMMSEEAYLQDEQRRVSDSAADTSVDTASSSFSDPAAADIPTPEPSVTDMTFSRRVVYEPKIASSATDIEEESEFDQQIQQAIRLSLLEGATDTDVGQSPRANSTGEFDFPVKVMVRSRKNKPPGSASTSPRLTQHASAMTMLHGDGASTSRGPTTEDEDLALALSLSMQEGQASLEGLRTREDEFPALDMEGAGKGKGVTPW</sequence>
<dbReference type="PANTHER" id="PTHR10223">
    <property type="entry name" value="26S PROTEASOME NON-ATPASE REGULATORY SUBUNIT 4"/>
    <property type="match status" value="1"/>
</dbReference>
<dbReference type="Gene3D" id="1.20.1280.50">
    <property type="match status" value="1"/>
</dbReference>
<dbReference type="InterPro" id="IPR003903">
    <property type="entry name" value="UIM_dom"/>
</dbReference>